<gene>
    <name evidence="2" type="ORF">ADUPG1_012706</name>
</gene>
<keyword evidence="3" id="KW-1185">Reference proteome</keyword>
<comment type="caution">
    <text evidence="2">The sequence shown here is derived from an EMBL/GenBank/DDBJ whole genome shotgun (WGS) entry which is preliminary data.</text>
</comment>
<keyword evidence="1" id="KW-1133">Transmembrane helix</keyword>
<organism evidence="2 3">
    <name type="scientific">Aduncisulcus paluster</name>
    <dbReference type="NCBI Taxonomy" id="2918883"/>
    <lineage>
        <taxon>Eukaryota</taxon>
        <taxon>Metamonada</taxon>
        <taxon>Carpediemonas-like organisms</taxon>
        <taxon>Aduncisulcus</taxon>
    </lineage>
</organism>
<dbReference type="Proteomes" id="UP001057375">
    <property type="component" value="Unassembled WGS sequence"/>
</dbReference>
<feature type="transmembrane region" description="Helical" evidence="1">
    <location>
        <begin position="266"/>
        <end position="287"/>
    </location>
</feature>
<evidence type="ECO:0000313" key="3">
    <source>
        <dbReference type="Proteomes" id="UP001057375"/>
    </source>
</evidence>
<keyword evidence="1" id="KW-0812">Transmembrane</keyword>
<evidence type="ECO:0000256" key="1">
    <source>
        <dbReference type="SAM" id="Phobius"/>
    </source>
</evidence>
<protein>
    <recommendedName>
        <fullName evidence="4">Gustatory receptor</fullName>
    </recommendedName>
</protein>
<feature type="transmembrane region" description="Helical" evidence="1">
    <location>
        <begin position="59"/>
        <end position="84"/>
    </location>
</feature>
<accession>A0ABQ5K142</accession>
<keyword evidence="1" id="KW-0472">Membrane</keyword>
<feature type="transmembrane region" description="Helical" evidence="1">
    <location>
        <begin position="104"/>
        <end position="127"/>
    </location>
</feature>
<proteinExistence type="predicted"/>
<feature type="transmembrane region" description="Helical" evidence="1">
    <location>
        <begin position="185"/>
        <end position="206"/>
    </location>
</feature>
<feature type="transmembrane region" description="Helical" evidence="1">
    <location>
        <begin position="230"/>
        <end position="254"/>
    </location>
</feature>
<dbReference type="EMBL" id="BQXS01012520">
    <property type="protein sequence ID" value="GKT24360.1"/>
    <property type="molecule type" value="Genomic_DNA"/>
</dbReference>
<feature type="transmembrane region" description="Helical" evidence="1">
    <location>
        <begin position="6"/>
        <end position="29"/>
    </location>
</feature>
<evidence type="ECO:0008006" key="4">
    <source>
        <dbReference type="Google" id="ProtNLM"/>
    </source>
</evidence>
<feature type="transmembrane region" description="Helical" evidence="1">
    <location>
        <begin position="139"/>
        <end position="165"/>
    </location>
</feature>
<sequence length="306" mass="34661">MSGNTIEIVLYLTSCILGIPALIAEIFFFSKSRKRSALQETHYALSTIKKRQMVSHTIFWFYLSLILGTGVLIICRFLRAGMAWRVPAVPSTLFISIYTFCLDLSNAFACLIFLFLLTNFALAFSFLIDRKHIKSVTTFYKTFFFVFLILIGGNTLVFAIYDVVIFHQWDEGFLNDLGFKIMCRYIPTVIQAILAVCTTIYFSLIASSQRKTAQRIDESMQLIGQAQKKLIFKLNFMAIMNVVLCLVNIILIFVSDSDNGADNGSIALFVADLAMYLVYVFNSLIFVTDEKVENTIHTPLLSSNAF</sequence>
<name>A0ABQ5K142_9EUKA</name>
<evidence type="ECO:0000313" key="2">
    <source>
        <dbReference type="EMBL" id="GKT24360.1"/>
    </source>
</evidence>
<reference evidence="2" key="1">
    <citation type="submission" date="2022-03" db="EMBL/GenBank/DDBJ databases">
        <title>Draft genome sequence of Aduncisulcus paluster, a free-living microaerophilic Fornicata.</title>
        <authorList>
            <person name="Yuyama I."/>
            <person name="Kume K."/>
            <person name="Tamura T."/>
            <person name="Inagaki Y."/>
            <person name="Hashimoto T."/>
        </authorList>
    </citation>
    <scope>NUCLEOTIDE SEQUENCE</scope>
    <source>
        <strain evidence="2">NY0171</strain>
    </source>
</reference>